<feature type="compositionally biased region" description="Gly residues" evidence="15">
    <location>
        <begin position="3705"/>
        <end position="3714"/>
    </location>
</feature>
<evidence type="ECO:0000256" key="6">
    <source>
        <dbReference type="ARBA" id="ARBA00022737"/>
    </source>
</evidence>
<gene>
    <name evidence="20" type="primary">LOC107224485</name>
</gene>
<evidence type="ECO:0000256" key="9">
    <source>
        <dbReference type="ARBA" id="ARBA00022837"/>
    </source>
</evidence>
<dbReference type="Pfam" id="PF00397">
    <property type="entry name" value="WW"/>
    <property type="match status" value="1"/>
</dbReference>
<keyword evidence="3" id="KW-1003">Cell membrane</keyword>
<feature type="compositionally biased region" description="Basic and acidic residues" evidence="15">
    <location>
        <begin position="3614"/>
        <end position="3623"/>
    </location>
</feature>
<feature type="region of interest" description="Disordered" evidence="15">
    <location>
        <begin position="1730"/>
        <end position="1752"/>
    </location>
</feature>
<name>A0ABM3GN75_NEOLC</name>
<evidence type="ECO:0000256" key="4">
    <source>
        <dbReference type="ARBA" id="ARBA00022490"/>
    </source>
</evidence>
<dbReference type="CDD" id="cd21186">
    <property type="entry name" value="CH_DMD-like_rpt1"/>
    <property type="match status" value="1"/>
</dbReference>
<feature type="compositionally biased region" description="Polar residues" evidence="15">
    <location>
        <begin position="3671"/>
        <end position="3691"/>
    </location>
</feature>
<dbReference type="Pfam" id="PF09069">
    <property type="entry name" value="EF-hand_3"/>
    <property type="match status" value="1"/>
</dbReference>
<dbReference type="Pfam" id="PF00569">
    <property type="entry name" value="ZZ"/>
    <property type="match status" value="1"/>
</dbReference>
<dbReference type="SUPFAM" id="SSF46966">
    <property type="entry name" value="Spectrin repeat"/>
    <property type="match status" value="16"/>
</dbReference>
<dbReference type="InterPro" id="IPR036020">
    <property type="entry name" value="WW_dom_sf"/>
</dbReference>
<dbReference type="CDD" id="cd00201">
    <property type="entry name" value="WW"/>
    <property type="match status" value="1"/>
</dbReference>
<feature type="region of interest" description="Disordered" evidence="15">
    <location>
        <begin position="3601"/>
        <end position="3623"/>
    </location>
</feature>
<dbReference type="InterPro" id="IPR011992">
    <property type="entry name" value="EF-hand-dom_pair"/>
</dbReference>
<dbReference type="PANTHER" id="PTHR12268:SF14">
    <property type="entry name" value="DYSTROPHIN-1"/>
    <property type="match status" value="1"/>
</dbReference>
<evidence type="ECO:0000256" key="7">
    <source>
        <dbReference type="ARBA" id="ARBA00022771"/>
    </source>
</evidence>
<feature type="compositionally biased region" description="Pro residues" evidence="15">
    <location>
        <begin position="3767"/>
        <end position="3776"/>
    </location>
</feature>
<keyword evidence="19" id="KW-1185">Reference proteome</keyword>
<sequence>MLRRVRWVVQVDEKPIEHVPVDDQIATTKDEREDVQKKTFAKWINSQLLKNHHEPVSDLFVDLRDGNRLLSLLEVLTTKSYKRERGRMRVHHLNNVNKALQILEQNNVKLVNISSNDIVDGNPKLTLGLVWSIILHWQVHYHLKDLMSELQQTNLEKTLLAWCRQNSQNYAGVDIKNFTTSWSDGLAFNALLHKWKPHLFDFNNVSRKHPNARLDHAFKLAQEHLGIERLLDPEDVNTSVPDKKSIMMYVMCLFQSLPHSGDDVGDLDVSIASDSSPVTTPGAESSLSFANLGMPISRPMSLATNVSVELGGYQVALEEVLTWLLEAEDKLSHAPEPGPTLDILKQQFHEHESFLMELSGHQDGVGAVLEEGARLLADGGLHKDEEEEVRVQMQLLNSRWEGLRTHAMERQSRIHEVLMEMQQGQLDSLRRWLTETEDRISRMSASELNQLALDEQMNQLKELRKDIQQQQSVVDGLSKIVVVVDEDSSETVYAQMEDQLTALGERWTHICQWIEERNQKLQLLSSRWGDLTDEYKRLLAWLNEREITLKQMEANPASEMGEILDRIKKLQLLKIEMDDQQKKLTSLQVVVQELDEQGSSPESTNILDKIENLQDRWDAVVQIMEVQGQRISNSGFEFELKPAQETTTTVTGNEWMTETVTTIAYREDVAASTSHSDSKKRRLGSATRQEFDAALLNLYKWLDYVDLETGRSEGVFDELSVEEKKIVYEDSLADLSSHEIEFTKVLHLGSQLLEETKQTNEQTEDDEQKIKSVQERWKATTNRLQEIKKRIDYLMDLKQFNTELASLQLILDGYSKWFKGHHGNNQIETYRVKLKSMKSHEDRINKLNAKAKSLSEHQGAGSEGITVDADAKTFETVWNDLSKRLSERLTELRNQADKKPPKKYTETVNSLLSFINSVEGVLLLEHAVVSDDKSMENQLKKFRELQESLAAQRANFEYVNLTGQDLIAKINDDPSSQRLKEELQDLNTKWSDIPIILEERQQKLLKDIGSLKEFNSEFNSFGEWLEKSSRYLEEASEDALVNDVETTEFKLEQIRALSDDISKNKPRIERIQTCANKLLENSEPKFANVLNNRLETLSQKWHAIVDGVKHQGDKFQNALQKNDKIINGIEDFTKWLSNLEQEIPAKEKITSSVELFQARGCYQILKDKVDRRVEEFRNINEMGNDKLLSSEGSSVQELGRRFTHLNARWTDVTDRIYERYRQLQNASHEYGEFRALVAQESDWLDKLDKRLKKSTKSAADAEEISEELDDLENYIRNRPESRFAKVQDIGKQLIDNDIMTKLVKTDVEALLNRWENLSKRAGERAQLLEGSVRQAQESEGRIIALQHSLTQVDSVLTARLDCDLTADDLPHEIQKLFEELKNQKVTLHEMESQVESYKANGKHEAAARLQEQMQLIEGKFGEVNAKFQRFCCPQNLEPRLSRALRELRGIEEATCLLELASEDPEAIEGQLKHCLRFYQTLSEIKGEIENIIVTGRKLVEDRIVQEPGKFSKRIDTLKELYNKLGLQITESKSALESALELSRDIFKHMTYINMSIESINKELDTQKNMPELPVNAIYVTETLTEVIPRLNLVRDKLFRSQDEFSKLCDPMYLEQLRDRVTEVTTRLSNTERRLRLCSGSEEEPSVDEINAWLRQTEEKLNQLDAVPADQLSEKHFEHCKAIQSEMIETKPKVMQLQHCSFYPKVAKVCEKWEEICNRIQIKTEKLSRSPVRKVPSKFSSESRSPLSPTSQARTTFERDILEFEQAAQRMLRRMDVMLMTIGGVTHEKDPAKRLEVIKGEVSCLAPDAASLISKGDGLVMTVHMADLSRAEKIKTEHQDKLRSKWHQVMSETEARRTQAQKAEESLRQYNALIVEFNDWFNDVPRKLEQANNYEGQLELFTEEFEIKQEQIQKLNELGNDLKRSNVGHSETTRYTINSKWQEISSQFKRFSGSKDKDKLVAEKKVEIDTESISKPDFVTKTNKLREEISTVSRSLNSPPLNGKDYESYINQEEYLNKIRNALSILKSSVEEVENLSFDVVRRLRNEQADQIVRLVEKLKDEWSNVNQKYSVRYNTWSRCTENWKSLHNTCRTFSDWLDMAEDLLNKLNATGHSKAAKTKVPELEQEVSKRQHTINTITTSSKEIISRSSPEEARDLQMMVENLIIRWQNLCAELKTRKEKILSMERKSAPGDKSLDAVHHVIDQVNSLLASSANPSDDTSLSIRLSLIKARSEELASRRRGMEALVNQQNNPRNEDVYRNIIFDMDKASSSLSAHREYVESKLTSLKKYMNSLDTVMAWVMETRTRLNISRELPQQERTRVIDNIMVSVVDREMEVKDVIENYTNLEKECESARQPISVELQEKLKKLREDWQFVKNRGESPDPEVLTTVSPVSAYRQKESEKKLGAGVPPRGAAASPSAPLETPATPETPTSSASPITKSTTSSSSPTPGDVSATKSVVPSASPPSAVVTGLDKSVLQIRDWLTVEEDMLRQQAVVVGDVDEILQLLEKQRNVLRELEQKKPQLDELVHTAENLRADTNRQQLHGKGLEKILPSSGYSPHGSPVRGPFSSVHTSPQDTMHVMPSRSRIDQEQIGGVLSRRGSDVNSPIPGSMAVVGTPEHRGRRRSDYSPHQVTKLREHWDETNSKVMQRKTQLDAMLGDSQRYEAKRTEVEAWLARMETRLERMRAVGHTADVLEAQQREQKSYHVELHQYKHQIELFNQLTQKLIAVYQQDDTTRVKKMTETINQRYNNLNTSIINRGKLLHSAMNSLHNFDRSLDKFLAWLSEAESSMEGLEAEADRLGGRRDQGALRRPQHQLKDLQSEIETHRDVYASLNGTGRKLLSSLASQDDAVMLQHRLDEMNQRWHHLKAKSMAIRNRLESNTEHWNALLLSLRELIEWVIRKDTELTGLGPVCGDIAALQKQQDDHRGFRRQLEDKRPVVESNLLSGRQYIANEPPLSDTSDSEAGRELDGDSRGYRSVEEQARELTRSIRREVNKLSEQWNALIERSDAWKRKLDDTTNKMCVFQKSLEDLSSRMAAAESLKGNWQTPTDSNEATEMLDQLRKFGDRLGPIQRNIEDTNDQASIFASSSVIVSHALLAKLEDLNVRWKVLQVAVDERYKLLNGFGKDGSTPGSQAFLAGSVEPPWERALTPAKVPYYINHQLETTHWDHPQMIDLMSSLADLNEVRFSAYRTAMKLRTVQKRLCLDMLSLSAALEQFDTHGLRAQNDKLIDIPDMITVLTSLYELIAADNPSQVSVPLCIDLAINWLLNVYDRYDSQRTGQIRVLSFKVGLVLLCKGHLEEKYRYLFRLIADPNRLVDQRKLGLLLHDCIQVPRQLGEVAAFGGSNIEPSVRSCFEKAGKDKNEIEAVHFLSWLQQEPQSMVWLPVLHRLSAAETAKHQAKCNICKEYPITGFRYRCLKCFNFDMCQNCFFSGRKAKNHKLTHPMQEYCTATTSGEDVRDFTRALRNKFKSKRYFKKHPRVGYLPVQTVLEGDALESPAPSPQHSTLSQDMHSRLEMYASRLAEVELSRTRSNSTPDSDDEHQLIAHYCQSLNGADNINVPRSPVQVMAAIDAEQREELEAMIRELEEENATLQAEYERLRSKQTPGSTPEDGHSTRQPDCDMIAEAKLLRQHKGRLEARMQILEDHNRQLEAQLQRLRQLLDEPNAASPSKTGTLQTRSVTASQLATDSPAKMNGHYHDSPGGGGWGEGRAGSLERPPPPPHSHSISHNVGNLMHMAGDLGKAVEELVTVMTEDPSRTNGQRGPPPPPGFKP</sequence>
<keyword evidence="9" id="KW-0106">Calcium</keyword>
<comment type="subcellular location">
    <subcellularLocation>
        <location evidence="2">Cell membrane</location>
        <location evidence="2">Sarcolemma</location>
        <topology evidence="2">Peripheral membrane protein</topology>
        <orientation evidence="2">Cytoplasmic side</orientation>
    </subcellularLocation>
    <subcellularLocation>
        <location evidence="1">Cytoplasm</location>
        <location evidence="1">Cytoskeleton</location>
    </subcellularLocation>
</comment>
<evidence type="ECO:0000259" key="18">
    <source>
        <dbReference type="PROSITE" id="PS50135"/>
    </source>
</evidence>
<reference evidence="20" key="1">
    <citation type="submission" date="2025-08" db="UniProtKB">
        <authorList>
            <consortium name="RefSeq"/>
        </authorList>
    </citation>
    <scope>IDENTIFICATION</scope>
    <source>
        <tissue evidence="20">Thorax and Abdomen</tissue>
    </source>
</reference>
<evidence type="ECO:0000256" key="11">
    <source>
        <dbReference type="ARBA" id="ARBA00023203"/>
    </source>
</evidence>
<dbReference type="InterPro" id="IPR001202">
    <property type="entry name" value="WW_dom"/>
</dbReference>
<dbReference type="Gene3D" id="3.30.60.90">
    <property type="match status" value="1"/>
</dbReference>
<dbReference type="SMART" id="SM00150">
    <property type="entry name" value="SPEC"/>
    <property type="match status" value="17"/>
</dbReference>
<dbReference type="PROSITE" id="PS50021">
    <property type="entry name" value="CH"/>
    <property type="match status" value="2"/>
</dbReference>
<dbReference type="SMART" id="SM00291">
    <property type="entry name" value="ZnF_ZZ"/>
    <property type="match status" value="1"/>
</dbReference>
<dbReference type="PROSITE" id="PS50020">
    <property type="entry name" value="WW_DOMAIN_2"/>
    <property type="match status" value="1"/>
</dbReference>
<dbReference type="InterPro" id="IPR015154">
    <property type="entry name" value="EF-hand_dom_typ2"/>
</dbReference>
<evidence type="ECO:0000256" key="2">
    <source>
        <dbReference type="ARBA" id="ARBA00004278"/>
    </source>
</evidence>
<proteinExistence type="predicted"/>
<dbReference type="GeneID" id="107224485"/>
<evidence type="ECO:0000259" key="17">
    <source>
        <dbReference type="PROSITE" id="PS50021"/>
    </source>
</evidence>
<evidence type="ECO:0000256" key="5">
    <source>
        <dbReference type="ARBA" id="ARBA00022723"/>
    </source>
</evidence>
<evidence type="ECO:0000259" key="16">
    <source>
        <dbReference type="PROSITE" id="PS50020"/>
    </source>
</evidence>
<dbReference type="InterPro" id="IPR000433">
    <property type="entry name" value="Znf_ZZ"/>
</dbReference>
<dbReference type="InterPro" id="IPR035436">
    <property type="entry name" value="Dystrophin/utrophin"/>
</dbReference>
<feature type="domain" description="WW" evidence="16">
    <location>
        <begin position="3142"/>
        <end position="3175"/>
    </location>
</feature>
<evidence type="ECO:0000313" key="20">
    <source>
        <dbReference type="RefSeq" id="XP_046601727.1"/>
    </source>
</evidence>
<evidence type="ECO:0000256" key="1">
    <source>
        <dbReference type="ARBA" id="ARBA00004245"/>
    </source>
</evidence>
<dbReference type="PROSITE" id="PS50135">
    <property type="entry name" value="ZF_ZZ_2"/>
    <property type="match status" value="1"/>
</dbReference>
<feature type="compositionally biased region" description="Low complexity" evidence="15">
    <location>
        <begin position="1736"/>
        <end position="1750"/>
    </location>
</feature>
<dbReference type="Proteomes" id="UP000829291">
    <property type="component" value="Chromosome 7"/>
</dbReference>
<dbReference type="Pfam" id="PF09068">
    <property type="entry name" value="EF-hand_2"/>
    <property type="match status" value="1"/>
</dbReference>
<dbReference type="InterPro" id="IPR002017">
    <property type="entry name" value="Spectrin_repeat"/>
</dbReference>
<feature type="region of interest" description="Disordered" evidence="15">
    <location>
        <begin position="2376"/>
        <end position="2469"/>
    </location>
</feature>
<dbReference type="SMART" id="SM00456">
    <property type="entry name" value="WW"/>
    <property type="match status" value="1"/>
</dbReference>
<dbReference type="CDD" id="cd00176">
    <property type="entry name" value="SPEC"/>
    <property type="match status" value="6"/>
</dbReference>
<evidence type="ECO:0000256" key="14">
    <source>
        <dbReference type="SAM" id="Coils"/>
    </source>
</evidence>
<organism evidence="19 20">
    <name type="scientific">Neodiprion lecontei</name>
    <name type="common">Redheaded pine sawfly</name>
    <dbReference type="NCBI Taxonomy" id="441921"/>
    <lineage>
        <taxon>Eukaryota</taxon>
        <taxon>Metazoa</taxon>
        <taxon>Ecdysozoa</taxon>
        <taxon>Arthropoda</taxon>
        <taxon>Hexapoda</taxon>
        <taxon>Insecta</taxon>
        <taxon>Pterygota</taxon>
        <taxon>Neoptera</taxon>
        <taxon>Endopterygota</taxon>
        <taxon>Hymenoptera</taxon>
        <taxon>Tenthredinoidea</taxon>
        <taxon>Diprionidae</taxon>
        <taxon>Diprioninae</taxon>
        <taxon>Neodiprion</taxon>
    </lineage>
</organism>
<keyword evidence="12" id="KW-0206">Cytoskeleton</keyword>
<keyword evidence="8" id="KW-0862">Zinc</keyword>
<feature type="region of interest" description="Disordered" evidence="15">
    <location>
        <begin position="3754"/>
        <end position="3776"/>
    </location>
</feature>
<feature type="compositionally biased region" description="Low complexity" evidence="15">
    <location>
        <begin position="2406"/>
        <end position="2469"/>
    </location>
</feature>
<dbReference type="InterPro" id="IPR043145">
    <property type="entry name" value="Znf_ZZ_sf"/>
</dbReference>
<feature type="domain" description="Calponin-homology (CH)" evidence="17">
    <location>
        <begin position="34"/>
        <end position="138"/>
    </location>
</feature>
<evidence type="ECO:0000256" key="12">
    <source>
        <dbReference type="ARBA" id="ARBA00023212"/>
    </source>
</evidence>
<keyword evidence="10" id="KW-0472">Membrane</keyword>
<dbReference type="InterPro" id="IPR001589">
    <property type="entry name" value="Actinin_actin-bd_CS"/>
</dbReference>
<dbReference type="SMART" id="SM00033">
    <property type="entry name" value="CH"/>
    <property type="match status" value="2"/>
</dbReference>
<feature type="coiled-coil region" evidence="14">
    <location>
        <begin position="2501"/>
        <end position="2535"/>
    </location>
</feature>
<evidence type="ECO:0000256" key="13">
    <source>
        <dbReference type="PROSITE-ProRule" id="PRU00228"/>
    </source>
</evidence>
<dbReference type="PANTHER" id="PTHR12268">
    <property type="entry name" value="E3 UBIQUITIN-PROTEIN LIGASE KCMF1"/>
    <property type="match status" value="1"/>
</dbReference>
<evidence type="ECO:0000313" key="19">
    <source>
        <dbReference type="Proteomes" id="UP000829291"/>
    </source>
</evidence>
<dbReference type="PROSITE" id="PS01357">
    <property type="entry name" value="ZF_ZZ_1"/>
    <property type="match status" value="1"/>
</dbReference>
<feature type="coiled-coil region" evidence="14">
    <location>
        <begin position="2785"/>
        <end position="2838"/>
    </location>
</feature>
<dbReference type="Gene3D" id="1.20.58.60">
    <property type="match status" value="17"/>
</dbReference>
<feature type="domain" description="Calponin-homology (CH)" evidence="17">
    <location>
        <begin position="153"/>
        <end position="258"/>
    </location>
</feature>
<dbReference type="SUPFAM" id="SSF57850">
    <property type="entry name" value="RING/U-box"/>
    <property type="match status" value="1"/>
</dbReference>
<dbReference type="InterPro" id="IPR050774">
    <property type="entry name" value="KCMF1/Dystrophin"/>
</dbReference>
<evidence type="ECO:0000256" key="15">
    <source>
        <dbReference type="SAM" id="MobiDB-lite"/>
    </source>
</evidence>
<dbReference type="InterPro" id="IPR036872">
    <property type="entry name" value="CH_dom_sf"/>
</dbReference>
<feature type="compositionally biased region" description="Basic and acidic residues" evidence="15">
    <location>
        <begin position="2966"/>
        <end position="2977"/>
    </location>
</feature>
<feature type="region of interest" description="Disordered" evidence="15">
    <location>
        <begin position="2599"/>
        <end position="2633"/>
    </location>
</feature>
<dbReference type="Gene3D" id="2.20.70.10">
    <property type="match status" value="1"/>
</dbReference>
<feature type="domain" description="ZZ-type" evidence="18">
    <location>
        <begin position="3400"/>
        <end position="3456"/>
    </location>
</feature>
<dbReference type="SUPFAM" id="SSF47473">
    <property type="entry name" value="EF-hand"/>
    <property type="match status" value="2"/>
</dbReference>
<dbReference type="SUPFAM" id="SSF51045">
    <property type="entry name" value="WW domain"/>
    <property type="match status" value="1"/>
</dbReference>
<keyword evidence="7 13" id="KW-0863">Zinc-finger</keyword>
<feature type="coiled-coil region" evidence="14">
    <location>
        <begin position="570"/>
        <end position="597"/>
    </location>
</feature>
<accession>A0ABM3GN75</accession>
<dbReference type="PIRSF" id="PIRSF002341">
    <property type="entry name" value="Dystrophin/utrophin"/>
    <property type="match status" value="1"/>
</dbReference>
<evidence type="ECO:0000256" key="3">
    <source>
        <dbReference type="ARBA" id="ARBA00022475"/>
    </source>
</evidence>
<dbReference type="Pfam" id="PF00435">
    <property type="entry name" value="Spectrin"/>
    <property type="match status" value="11"/>
</dbReference>
<feature type="region of interest" description="Disordered" evidence="15">
    <location>
        <begin position="3668"/>
        <end position="3733"/>
    </location>
</feature>
<dbReference type="Pfam" id="PF00307">
    <property type="entry name" value="CH"/>
    <property type="match status" value="2"/>
</dbReference>
<feature type="coiled-coil region" evidence="14">
    <location>
        <begin position="753"/>
        <end position="790"/>
    </location>
</feature>
<dbReference type="Gene3D" id="1.10.418.10">
    <property type="entry name" value="Calponin-like domain"/>
    <property type="match status" value="2"/>
</dbReference>
<dbReference type="CDD" id="cd16242">
    <property type="entry name" value="EFh_DMD_like"/>
    <property type="match status" value="1"/>
</dbReference>
<dbReference type="RefSeq" id="XP_046601727.1">
    <property type="nucleotide sequence ID" value="XM_046745771.1"/>
</dbReference>
<protein>
    <submittedName>
        <fullName evidence="20">Dystrophin, isoforms A/C/F/G/H isoform X10</fullName>
    </submittedName>
</protein>
<keyword evidence="5" id="KW-0479">Metal-binding</keyword>
<keyword evidence="6" id="KW-0677">Repeat</keyword>
<dbReference type="InterPro" id="IPR018159">
    <property type="entry name" value="Spectrin/alpha-actinin"/>
</dbReference>
<dbReference type="Gene3D" id="1.10.238.10">
    <property type="entry name" value="EF-hand"/>
    <property type="match status" value="2"/>
</dbReference>
<keyword evidence="11" id="KW-0009">Actin-binding</keyword>
<feature type="coiled-coil region" evidence="14">
    <location>
        <begin position="450"/>
        <end position="480"/>
    </location>
</feature>
<dbReference type="SUPFAM" id="SSF47576">
    <property type="entry name" value="Calponin-homology domain, CH-domain"/>
    <property type="match status" value="1"/>
</dbReference>
<feature type="coiled-coil region" evidence="14">
    <location>
        <begin position="1373"/>
        <end position="1400"/>
    </location>
</feature>
<dbReference type="InterPro" id="IPR001715">
    <property type="entry name" value="CH_dom"/>
</dbReference>
<feature type="region of interest" description="Disordered" evidence="15">
    <location>
        <begin position="2952"/>
        <end position="2977"/>
    </location>
</feature>
<evidence type="ECO:0000256" key="8">
    <source>
        <dbReference type="ARBA" id="ARBA00022833"/>
    </source>
</evidence>
<dbReference type="InterPro" id="IPR015153">
    <property type="entry name" value="EF-hand_dom_typ1"/>
</dbReference>
<keyword evidence="4" id="KW-0963">Cytoplasm</keyword>
<keyword evidence="14" id="KW-0175">Coiled coil</keyword>
<evidence type="ECO:0000256" key="10">
    <source>
        <dbReference type="ARBA" id="ARBA00023136"/>
    </source>
</evidence>
<feature type="region of interest" description="Disordered" evidence="15">
    <location>
        <begin position="2553"/>
        <end position="2587"/>
    </location>
</feature>
<dbReference type="PROSITE" id="PS00020">
    <property type="entry name" value="ACTININ_2"/>
    <property type="match status" value="1"/>
</dbReference>
<dbReference type="CDD" id="cd02334">
    <property type="entry name" value="ZZ_dystrophin"/>
    <property type="match status" value="1"/>
</dbReference>
<feature type="coiled-coil region" evidence="14">
    <location>
        <begin position="1890"/>
        <end position="1917"/>
    </location>
</feature>